<dbReference type="GO" id="GO:0003676">
    <property type="term" value="F:nucleic acid binding"/>
    <property type="evidence" value="ECO:0007669"/>
    <property type="project" value="InterPro"/>
</dbReference>
<evidence type="ECO:0000313" key="2">
    <source>
        <dbReference type="Proteomes" id="UP000595437"/>
    </source>
</evidence>
<dbReference type="Proteomes" id="UP000595437">
    <property type="component" value="Chromosome 16"/>
</dbReference>
<feature type="non-terminal residue" evidence="1">
    <location>
        <position position="253"/>
    </location>
</feature>
<dbReference type="PANTHER" id="PTHR47326">
    <property type="entry name" value="TRANSPOSABLE ELEMENT TC3 TRANSPOSASE-LIKE PROTEIN"/>
    <property type="match status" value="1"/>
</dbReference>
<proteinExistence type="predicted"/>
<dbReference type="AlphaFoldDB" id="A0A7T8GSK4"/>
<accession>A0A7T8GSK4</accession>
<evidence type="ECO:0000313" key="1">
    <source>
        <dbReference type="EMBL" id="QQP36751.1"/>
    </source>
</evidence>
<dbReference type="InterPro" id="IPR036397">
    <property type="entry name" value="RNaseH_sf"/>
</dbReference>
<dbReference type="OrthoDB" id="8024633at2759"/>
<protein>
    <submittedName>
        <fullName evidence="1">Uncharacterized protein</fullName>
    </submittedName>
</protein>
<gene>
    <name evidence="1" type="ORF">FKW44_021944</name>
</gene>
<dbReference type="Gene3D" id="3.30.420.10">
    <property type="entry name" value="Ribonuclease H-like superfamily/Ribonuclease H"/>
    <property type="match status" value="1"/>
</dbReference>
<reference evidence="2" key="1">
    <citation type="submission" date="2021-01" db="EMBL/GenBank/DDBJ databases">
        <title>Caligus Genome Assembly.</title>
        <authorList>
            <person name="Gallardo-Escarate C."/>
        </authorList>
    </citation>
    <scope>NUCLEOTIDE SEQUENCE [LARGE SCALE GENOMIC DNA]</scope>
</reference>
<dbReference type="EMBL" id="CP045905">
    <property type="protein sequence ID" value="QQP36751.1"/>
    <property type="molecule type" value="Genomic_DNA"/>
</dbReference>
<name>A0A7T8GSK4_CALRO</name>
<keyword evidence="2" id="KW-1185">Reference proteome</keyword>
<dbReference type="PANTHER" id="PTHR47326:SF1">
    <property type="entry name" value="HTH PSQ-TYPE DOMAIN-CONTAINING PROTEIN"/>
    <property type="match status" value="1"/>
</dbReference>
<sequence>TKTNSFCFECIVFWQTTVTMEEKMIRVSALLDAQMDFRKIAKLIPCSLGLVSKVKKLKDEGQDLGRKPGSGGHNKKRTVEFLADLSDTIEASPTTSMRKQAKNLGVSKDTIRNAVQDLSRAKITQKWCEENLAAFWPYPDCNPLDYGIWGVMERKTCSISHASVHALKAVVEKEWAEMSVDFIGKTCKAFRPRIEAMLKANGGHFELQGYYNHTVVNILEVKAENVKLMLSDAAAYMLKCGGQLKIYILIFFM</sequence>
<organism evidence="1 2">
    <name type="scientific">Caligus rogercresseyi</name>
    <name type="common">Sea louse</name>
    <dbReference type="NCBI Taxonomy" id="217165"/>
    <lineage>
        <taxon>Eukaryota</taxon>
        <taxon>Metazoa</taxon>
        <taxon>Ecdysozoa</taxon>
        <taxon>Arthropoda</taxon>
        <taxon>Crustacea</taxon>
        <taxon>Multicrustacea</taxon>
        <taxon>Hexanauplia</taxon>
        <taxon>Copepoda</taxon>
        <taxon>Siphonostomatoida</taxon>
        <taxon>Caligidae</taxon>
        <taxon>Caligus</taxon>
    </lineage>
</organism>